<evidence type="ECO:0000313" key="2">
    <source>
        <dbReference type="Proteomes" id="UP001234178"/>
    </source>
</evidence>
<keyword evidence="2" id="KW-1185">Reference proteome</keyword>
<organism evidence="1 2">
    <name type="scientific">Daphnia magna</name>
    <dbReference type="NCBI Taxonomy" id="35525"/>
    <lineage>
        <taxon>Eukaryota</taxon>
        <taxon>Metazoa</taxon>
        <taxon>Ecdysozoa</taxon>
        <taxon>Arthropoda</taxon>
        <taxon>Crustacea</taxon>
        <taxon>Branchiopoda</taxon>
        <taxon>Diplostraca</taxon>
        <taxon>Cladocera</taxon>
        <taxon>Anomopoda</taxon>
        <taxon>Daphniidae</taxon>
        <taxon>Daphnia</taxon>
    </lineage>
</organism>
<dbReference type="Proteomes" id="UP001234178">
    <property type="component" value="Unassembled WGS sequence"/>
</dbReference>
<proteinExistence type="predicted"/>
<gene>
    <name evidence="1" type="ORF">OUZ56_010345</name>
</gene>
<reference evidence="1 2" key="1">
    <citation type="journal article" date="2023" name="Nucleic Acids Res.">
        <title>The hologenome of Daphnia magna reveals possible DNA methylation and microbiome-mediated evolution of the host genome.</title>
        <authorList>
            <person name="Chaturvedi A."/>
            <person name="Li X."/>
            <person name="Dhandapani V."/>
            <person name="Marshall H."/>
            <person name="Kissane S."/>
            <person name="Cuenca-Cambronero M."/>
            <person name="Asole G."/>
            <person name="Calvet F."/>
            <person name="Ruiz-Romero M."/>
            <person name="Marangio P."/>
            <person name="Guigo R."/>
            <person name="Rago D."/>
            <person name="Mirbahai L."/>
            <person name="Eastwood N."/>
            <person name="Colbourne J.K."/>
            <person name="Zhou J."/>
            <person name="Mallon E."/>
            <person name="Orsini L."/>
        </authorList>
    </citation>
    <scope>NUCLEOTIDE SEQUENCE [LARGE SCALE GENOMIC DNA]</scope>
    <source>
        <strain evidence="1">LRV0_1</strain>
    </source>
</reference>
<sequence length="146" mass="16350">MADDRFKTNSQEKEIVILIGVDQMFEIIPNDSAIKAGCLDSEVNFTNLSENMKDMEAGKEAKKFCPSQLRTTEKNSCQELNHTVPALCIRTLEPFNPASYGECTHHTLVEDNLPEALGSRNRLGCGSTTRNTKTMDISHDCIERVR</sequence>
<name>A0ABR0AIH7_9CRUS</name>
<comment type="caution">
    <text evidence="1">The sequence shown here is derived from an EMBL/GenBank/DDBJ whole genome shotgun (WGS) entry which is preliminary data.</text>
</comment>
<dbReference type="EMBL" id="JAOYFB010000037">
    <property type="protein sequence ID" value="KAK4024850.1"/>
    <property type="molecule type" value="Genomic_DNA"/>
</dbReference>
<evidence type="ECO:0000313" key="1">
    <source>
        <dbReference type="EMBL" id="KAK4024850.1"/>
    </source>
</evidence>
<accession>A0ABR0AIH7</accession>
<protein>
    <submittedName>
        <fullName evidence="1">Uncharacterized protein</fullName>
    </submittedName>
</protein>